<name>A0A8K0S8E6_9HYPO</name>
<evidence type="ECO:0000313" key="2">
    <source>
        <dbReference type="EMBL" id="KAH7303395.1"/>
    </source>
</evidence>
<accession>A0A8K0S8E6</accession>
<evidence type="ECO:0000256" key="1">
    <source>
        <dbReference type="SAM" id="MobiDB-lite"/>
    </source>
</evidence>
<gene>
    <name evidence="2" type="ORF">B0I35DRAFT_517352</name>
</gene>
<dbReference type="OrthoDB" id="5242853at2759"/>
<dbReference type="AlphaFoldDB" id="A0A8K0S8E6"/>
<dbReference type="EMBL" id="JAGPNK010000034">
    <property type="protein sequence ID" value="KAH7303395.1"/>
    <property type="molecule type" value="Genomic_DNA"/>
</dbReference>
<proteinExistence type="predicted"/>
<evidence type="ECO:0008006" key="4">
    <source>
        <dbReference type="Google" id="ProtNLM"/>
    </source>
</evidence>
<reference evidence="2" key="1">
    <citation type="journal article" date="2021" name="Nat. Commun.">
        <title>Genetic determinants of endophytism in the Arabidopsis root mycobiome.</title>
        <authorList>
            <person name="Mesny F."/>
            <person name="Miyauchi S."/>
            <person name="Thiergart T."/>
            <person name="Pickel B."/>
            <person name="Atanasova L."/>
            <person name="Karlsson M."/>
            <person name="Huettel B."/>
            <person name="Barry K.W."/>
            <person name="Haridas S."/>
            <person name="Chen C."/>
            <person name="Bauer D."/>
            <person name="Andreopoulos W."/>
            <person name="Pangilinan J."/>
            <person name="LaButti K."/>
            <person name="Riley R."/>
            <person name="Lipzen A."/>
            <person name="Clum A."/>
            <person name="Drula E."/>
            <person name="Henrissat B."/>
            <person name="Kohler A."/>
            <person name="Grigoriev I.V."/>
            <person name="Martin F.M."/>
            <person name="Hacquard S."/>
        </authorList>
    </citation>
    <scope>NUCLEOTIDE SEQUENCE</scope>
    <source>
        <strain evidence="2">MPI-CAGE-CH-0235</strain>
    </source>
</reference>
<comment type="caution">
    <text evidence="2">The sequence shown here is derived from an EMBL/GenBank/DDBJ whole genome shotgun (WGS) entry which is preliminary data.</text>
</comment>
<dbReference type="Proteomes" id="UP000813444">
    <property type="component" value="Unassembled WGS sequence"/>
</dbReference>
<sequence length="1175" mass="135180">MEGLGAAAAVFQLTGLSFKVFRFVQDLNDVPDRLTSLLQQLGMEIDSANRILRADSHVFNKLTATQYAHLSGPAIEARKAAMDLHLKVEPFVQFFDGQAASRSPKRVIKNTKKRLAALFSEKDIEDKIRVVERLNQILLRELHLAGFETQAFLRHEIQMIRDTQVASSNSNREGISCLNDTADRTRDSIQVLRSSVDIAQLAIEHVEKEIAHTGQGITSHFELFNNKLNDVVRSQQISRQQNYELIEQGALLPEIYRQLETLTMRQAQTGPVHVVDTLESTFRVDTDRGTASLRTSHYRQDPATGVAYIARNGSRPRPQICTCHWTREPRRSWKLLGSRQLQVHTGVDRDCAIHGKQQTWGFFVEIKLNPLIHGTLGLSLGWLGGKTGWNMTSPMSFRVVMPRSQCPTLQVFDSFFRSVAQLNTSTDGSPQGPVTTLGYNQSRGVPPELWNFTPLNISRHDLLYELRKLCSEFEETLEAGVTSGCDRDENGWSILSEFAHICHFLYGSWRPLFDGKADLEITEVLSRLAQLTLCTEVDPMDIPILPQIDWENLKKDPPTLEYDWTYPYLLERWTPLSILYNTQFLHLISSSQPIRNLFSKYQESLILEHDYPWGERRSMSKDDIEMASDYLSFWITFPEITLAHDFSVLQLAILERSYDRLTGLWTRYSSHDQSNSPWELTYLAIGWPEGLEFLVSNGCSILQAWQVTCYRKDLASASMLLELNPTRLLEQVFLSLSPRNSLGISMLATASLCKPAFRLLIKKLRELLSNRTGRVGKDDIPSTASEAGAYRMFSPHCIRDLVRRAPAVMSRKDSWSLCDIVYAEGFTDLAQPCHHGLTPVQELCERMGSGSWPHLWHRVSTYLSWYLSKGASPLLGVVKPHELLLWPHAAFYVFWQIRFEFQGFFFEYPKELFESIVKDGCCCLCSVGGCTPAMVMWRLPAPCHTVWYNRKPCCSARLVLRPAILRYYLRMSEVTRLKLEACYYAIARLEIFDRLGLKHTCCYTQEPIWRRSSPPEAAPQSSSDVKVAQGWLQRLLMQYRNLRSVFCLWPIRKFWGLWWKLVDVHLPPLPNQCIDDCRFYKEWQRHAKDKSGSDIQCPPRMNRSPASQATERKSIYVKQIMWDDLRRCLHRAADWKQSKRLWRTGRLMSKPKMRFLKVAQLNRLRLSNEAAWEGV</sequence>
<protein>
    <recommendedName>
        <fullName evidence="4">Fungal N-terminal domain-containing protein</fullName>
    </recommendedName>
</protein>
<evidence type="ECO:0000313" key="3">
    <source>
        <dbReference type="Proteomes" id="UP000813444"/>
    </source>
</evidence>
<organism evidence="2 3">
    <name type="scientific">Stachybotrys elegans</name>
    <dbReference type="NCBI Taxonomy" id="80388"/>
    <lineage>
        <taxon>Eukaryota</taxon>
        <taxon>Fungi</taxon>
        <taxon>Dikarya</taxon>
        <taxon>Ascomycota</taxon>
        <taxon>Pezizomycotina</taxon>
        <taxon>Sordariomycetes</taxon>
        <taxon>Hypocreomycetidae</taxon>
        <taxon>Hypocreales</taxon>
        <taxon>Stachybotryaceae</taxon>
        <taxon>Stachybotrys</taxon>
    </lineage>
</organism>
<feature type="region of interest" description="Disordered" evidence="1">
    <location>
        <begin position="1090"/>
        <end position="1110"/>
    </location>
</feature>
<keyword evidence="3" id="KW-1185">Reference proteome</keyword>